<comment type="caution">
    <text evidence="2">The sequence shown here is derived from an EMBL/GenBank/DDBJ whole genome shotgun (WGS) entry which is preliminary data.</text>
</comment>
<feature type="compositionally biased region" description="Basic and acidic residues" evidence="1">
    <location>
        <begin position="41"/>
        <end position="57"/>
    </location>
</feature>
<reference evidence="2" key="1">
    <citation type="submission" date="2023-01" db="EMBL/GenBank/DDBJ databases">
        <authorList>
            <person name="Van Ghelder C."/>
            <person name="Rancurel C."/>
        </authorList>
    </citation>
    <scope>NUCLEOTIDE SEQUENCE</scope>
    <source>
        <strain evidence="2">CNCM I-4278</strain>
    </source>
</reference>
<dbReference type="AlphaFoldDB" id="A0A9W4U4H5"/>
<evidence type="ECO:0000313" key="3">
    <source>
        <dbReference type="Proteomes" id="UP001152607"/>
    </source>
</evidence>
<feature type="compositionally biased region" description="Acidic residues" evidence="1">
    <location>
        <begin position="58"/>
        <end position="69"/>
    </location>
</feature>
<accession>A0A9W4U4H5</accession>
<organism evidence="2 3">
    <name type="scientific">Periconia digitata</name>
    <dbReference type="NCBI Taxonomy" id="1303443"/>
    <lineage>
        <taxon>Eukaryota</taxon>
        <taxon>Fungi</taxon>
        <taxon>Dikarya</taxon>
        <taxon>Ascomycota</taxon>
        <taxon>Pezizomycotina</taxon>
        <taxon>Dothideomycetes</taxon>
        <taxon>Pleosporomycetidae</taxon>
        <taxon>Pleosporales</taxon>
        <taxon>Massarineae</taxon>
        <taxon>Periconiaceae</taxon>
        <taxon>Periconia</taxon>
    </lineage>
</organism>
<feature type="region of interest" description="Disordered" evidence="1">
    <location>
        <begin position="17"/>
        <end position="123"/>
    </location>
</feature>
<keyword evidence="3" id="KW-1185">Reference proteome</keyword>
<dbReference type="Proteomes" id="UP001152607">
    <property type="component" value="Unassembled WGS sequence"/>
</dbReference>
<feature type="compositionally biased region" description="Low complexity" evidence="1">
    <location>
        <begin position="84"/>
        <end position="123"/>
    </location>
</feature>
<name>A0A9W4U4H5_9PLEO</name>
<proteinExistence type="predicted"/>
<evidence type="ECO:0000256" key="1">
    <source>
        <dbReference type="SAM" id="MobiDB-lite"/>
    </source>
</evidence>
<gene>
    <name evidence="2" type="ORF">PDIGIT_LOCUS544</name>
</gene>
<dbReference type="EMBL" id="CAOQHR010000001">
    <property type="protein sequence ID" value="CAI6239930.1"/>
    <property type="molecule type" value="Genomic_DNA"/>
</dbReference>
<evidence type="ECO:0000313" key="2">
    <source>
        <dbReference type="EMBL" id="CAI6239930.1"/>
    </source>
</evidence>
<sequence length="351" mass="39843">MPWVEYNGGSGTPEALLAILAKLPGGSQYETPSAEPEDKPEDAGDTEKPEESKKPQEPEEPEEPATEPTEEQHTNSPQYSVVLESFEPSFVSGSSVSPKPKPVKSILNPPTAKPSSKKTTPPKQLRVRFKTLQDNPIQAHPVSQKNSNPDYASHIHRNKPIPIPNQYHWDTAYVPNAQRKIRNLLPPDFVHAKPRPHHRDDTIYHYFRTRDAPFNAGESLNTINPWESFQATKLELAEQHIGKATMFFEPAIDDELEELVMQPRAPRVNIRAMRRQKQIEIEEANGGPVVPDQIPVEQDVRLRNIRAWERMCPRDKYLVEENGCMKMRAGMIVPPFVHAAAEEQRQSMVKK</sequence>
<protein>
    <submittedName>
        <fullName evidence="2">Uncharacterized protein</fullName>
    </submittedName>
</protein>